<dbReference type="EMBL" id="BAABUK010000019">
    <property type="protein sequence ID" value="GAA5813948.1"/>
    <property type="molecule type" value="Genomic_DNA"/>
</dbReference>
<evidence type="ECO:0000313" key="2">
    <source>
        <dbReference type="Proteomes" id="UP001473302"/>
    </source>
</evidence>
<reference evidence="1 2" key="1">
    <citation type="submission" date="2024-04" db="EMBL/GenBank/DDBJ databases">
        <title>genome sequences of Mucor flavus KT1a and Helicostylum pulchrum KT1b strains isolated from the surface of a dry-aged beef.</title>
        <authorList>
            <person name="Toyotome T."/>
            <person name="Hosono M."/>
            <person name="Torimaru M."/>
            <person name="Fukuda K."/>
            <person name="Mikami N."/>
        </authorList>
    </citation>
    <scope>NUCLEOTIDE SEQUENCE [LARGE SCALE GENOMIC DNA]</scope>
    <source>
        <strain evidence="1 2">KT1a</strain>
    </source>
</reference>
<organism evidence="1 2">
    <name type="scientific">Mucor flavus</name>
    <dbReference type="NCBI Taxonomy" id="439312"/>
    <lineage>
        <taxon>Eukaryota</taxon>
        <taxon>Fungi</taxon>
        <taxon>Fungi incertae sedis</taxon>
        <taxon>Mucoromycota</taxon>
        <taxon>Mucoromycotina</taxon>
        <taxon>Mucoromycetes</taxon>
        <taxon>Mucorales</taxon>
        <taxon>Mucorineae</taxon>
        <taxon>Mucoraceae</taxon>
        <taxon>Mucor</taxon>
    </lineage>
</organism>
<name>A0ABP9Z4A1_9FUNG</name>
<gene>
    <name evidence="1" type="ORF">MFLAVUS_007438</name>
</gene>
<protein>
    <submittedName>
        <fullName evidence="1">Uncharacterized protein</fullName>
    </submittedName>
</protein>
<sequence length="121" mass="13352">MKTIDKSNLDLYVGDENMLKKVLKSGGAEANTDLMMIEILTEQLELSKAGANNSDTIVDWSEADSELTSYCHCAKILDCLFTGTNLKILDGAPGCLAAKEQMIWHCYQFIYCDSVVSFIVS</sequence>
<accession>A0ABP9Z4A1</accession>
<keyword evidence="2" id="KW-1185">Reference proteome</keyword>
<proteinExistence type="predicted"/>
<evidence type="ECO:0000313" key="1">
    <source>
        <dbReference type="EMBL" id="GAA5813948.1"/>
    </source>
</evidence>
<dbReference type="Proteomes" id="UP001473302">
    <property type="component" value="Unassembled WGS sequence"/>
</dbReference>
<comment type="caution">
    <text evidence="1">The sequence shown here is derived from an EMBL/GenBank/DDBJ whole genome shotgun (WGS) entry which is preliminary data.</text>
</comment>